<accession>A0ABW7TIJ3</accession>
<reference evidence="1 2" key="1">
    <citation type="submission" date="2024-10" db="EMBL/GenBank/DDBJ databases">
        <title>The Natural Products Discovery Center: Release of the First 8490 Sequenced Strains for Exploring Actinobacteria Biosynthetic Diversity.</title>
        <authorList>
            <person name="Kalkreuter E."/>
            <person name="Kautsar S.A."/>
            <person name="Yang D."/>
            <person name="Bader C.D."/>
            <person name="Teijaro C.N."/>
            <person name="Fluegel L."/>
            <person name="Davis C.M."/>
            <person name="Simpson J.R."/>
            <person name="Lauterbach L."/>
            <person name="Steele A.D."/>
            <person name="Gui C."/>
            <person name="Meng S."/>
            <person name="Li G."/>
            <person name="Viehrig K."/>
            <person name="Ye F."/>
            <person name="Su P."/>
            <person name="Kiefer A.F."/>
            <person name="Nichols A."/>
            <person name="Cepeda A.J."/>
            <person name="Yan W."/>
            <person name="Fan B."/>
            <person name="Jiang Y."/>
            <person name="Adhikari A."/>
            <person name="Zheng C.-J."/>
            <person name="Schuster L."/>
            <person name="Cowan T.M."/>
            <person name="Smanski M.J."/>
            <person name="Chevrette M.G."/>
            <person name="De Carvalho L.P.S."/>
            <person name="Shen B."/>
        </authorList>
    </citation>
    <scope>NUCLEOTIDE SEQUENCE [LARGE SCALE GENOMIC DNA]</scope>
    <source>
        <strain evidence="1 2">NPDC020568</strain>
    </source>
</reference>
<name>A0ABW7TIJ3_9NOCA</name>
<dbReference type="RefSeq" id="WP_156052370.1">
    <property type="nucleotide sequence ID" value="NZ_JBIRUQ010000002.1"/>
</dbReference>
<comment type="caution">
    <text evidence="1">The sequence shown here is derived from an EMBL/GenBank/DDBJ whole genome shotgun (WGS) entry which is preliminary data.</text>
</comment>
<dbReference type="EMBL" id="JBIRUQ010000002">
    <property type="protein sequence ID" value="MFI1460841.1"/>
    <property type="molecule type" value="Genomic_DNA"/>
</dbReference>
<proteinExistence type="predicted"/>
<evidence type="ECO:0000313" key="2">
    <source>
        <dbReference type="Proteomes" id="UP001611263"/>
    </source>
</evidence>
<organism evidence="1 2">
    <name type="scientific">Nocardia carnea</name>
    <dbReference type="NCBI Taxonomy" id="37328"/>
    <lineage>
        <taxon>Bacteria</taxon>
        <taxon>Bacillati</taxon>
        <taxon>Actinomycetota</taxon>
        <taxon>Actinomycetes</taxon>
        <taxon>Mycobacteriales</taxon>
        <taxon>Nocardiaceae</taxon>
        <taxon>Nocardia</taxon>
    </lineage>
</organism>
<protein>
    <submittedName>
        <fullName evidence="1">Uncharacterized protein</fullName>
    </submittedName>
</protein>
<keyword evidence="2" id="KW-1185">Reference proteome</keyword>
<sequence length="93" mass="10442">MVDRCGSPLAGQLRHSGGRTHSAELGEWRAVWQRDRQLIRIIRVRNVADDRTVLAVSDPGAAPDLAEVRERFPELSALWDVVRHQFWAQGTAG</sequence>
<dbReference type="GeneID" id="93503972"/>
<gene>
    <name evidence="1" type="ORF">ACH4WX_08955</name>
</gene>
<evidence type="ECO:0000313" key="1">
    <source>
        <dbReference type="EMBL" id="MFI1460841.1"/>
    </source>
</evidence>
<dbReference type="Proteomes" id="UP001611263">
    <property type="component" value="Unassembled WGS sequence"/>
</dbReference>